<feature type="transmembrane region" description="Helical" evidence="7">
    <location>
        <begin position="77"/>
        <end position="99"/>
    </location>
</feature>
<organism evidence="8 9">
    <name type="scientific">Neolewinella aquimaris</name>
    <dbReference type="NCBI Taxonomy" id="1835722"/>
    <lineage>
        <taxon>Bacteria</taxon>
        <taxon>Pseudomonadati</taxon>
        <taxon>Bacteroidota</taxon>
        <taxon>Saprospiria</taxon>
        <taxon>Saprospirales</taxon>
        <taxon>Lewinellaceae</taxon>
        <taxon>Neolewinella</taxon>
    </lineage>
</organism>
<evidence type="ECO:0000313" key="9">
    <source>
        <dbReference type="Proteomes" id="UP000576209"/>
    </source>
</evidence>
<reference evidence="8 9" key="1">
    <citation type="submission" date="2020-08" db="EMBL/GenBank/DDBJ databases">
        <title>Genomic Encyclopedia of Type Strains, Phase IV (KMG-IV): sequencing the most valuable type-strain genomes for metagenomic binning, comparative biology and taxonomic classification.</title>
        <authorList>
            <person name="Goeker M."/>
        </authorList>
    </citation>
    <scope>NUCLEOTIDE SEQUENCE [LARGE SCALE GENOMIC DNA]</scope>
    <source>
        <strain evidence="8 9">DSM 105137</strain>
    </source>
</reference>
<keyword evidence="4 7" id="KW-1133">Transmembrane helix</keyword>
<evidence type="ECO:0000313" key="8">
    <source>
        <dbReference type="EMBL" id="MBB4079341.1"/>
    </source>
</evidence>
<dbReference type="GO" id="GO:0016020">
    <property type="term" value="C:membrane"/>
    <property type="evidence" value="ECO:0007669"/>
    <property type="project" value="UniProtKB-SubCell"/>
</dbReference>
<accession>A0A840E298</accession>
<gene>
    <name evidence="8" type="ORF">GGR28_001961</name>
</gene>
<name>A0A840E298_9BACT</name>
<evidence type="ECO:0000256" key="4">
    <source>
        <dbReference type="ARBA" id="ARBA00022989"/>
    </source>
</evidence>
<dbReference type="RefSeq" id="WP_183495591.1">
    <property type="nucleotide sequence ID" value="NZ_JACIFF010000004.1"/>
</dbReference>
<feature type="transmembrane region" description="Helical" evidence="7">
    <location>
        <begin position="111"/>
        <end position="132"/>
    </location>
</feature>
<feature type="transmembrane region" description="Helical" evidence="7">
    <location>
        <begin position="286"/>
        <end position="305"/>
    </location>
</feature>
<sequence>MSLLWIGFAVFVALLLFLDLFVLNKHDHVPRTREALGQTAMWMTIGLGFSGFIYLAYDNGWVNSDLPAHTAMINYLTGYLVELSLSMDNVFVIAVIFGYFRVPAKYQHRVLFWGILGAVFFRLVMILAGVYLLEQFDWMFYVFGVLLLYSAYKMVGKGEEIHPSENPIIKLVKRVVPVTNDYHGHNFWVRRRNILAATPLFVALVMVETTDIIFAIDSIPAILGITTDSFLVFSSNILAVLGLRALYFVLSSMIDKFGYLKYSLALILTFVGVKLMLHEVWHPEEWVSLVVIFVTLAAGVIISLMRKTPSKNHPEDPTEITAPSRVPEDHQL</sequence>
<keyword evidence="3 7" id="KW-0812">Transmembrane</keyword>
<dbReference type="NCBIfam" id="TIGR03718">
    <property type="entry name" value="R_switched_Alx"/>
    <property type="match status" value="1"/>
</dbReference>
<comment type="similarity">
    <text evidence="2">Belongs to the TerC family.</text>
</comment>
<evidence type="ECO:0000256" key="2">
    <source>
        <dbReference type="ARBA" id="ARBA00007511"/>
    </source>
</evidence>
<dbReference type="PANTHER" id="PTHR30238">
    <property type="entry name" value="MEMBRANE BOUND PREDICTED REDOX MODULATOR"/>
    <property type="match status" value="1"/>
</dbReference>
<dbReference type="Proteomes" id="UP000576209">
    <property type="component" value="Unassembled WGS sequence"/>
</dbReference>
<protein>
    <submittedName>
        <fullName evidence="8">Tellurite resistance protein TerC</fullName>
    </submittedName>
</protein>
<feature type="transmembrane region" description="Helical" evidence="7">
    <location>
        <begin position="138"/>
        <end position="155"/>
    </location>
</feature>
<feature type="transmembrane region" description="Helical" evidence="7">
    <location>
        <begin position="262"/>
        <end position="280"/>
    </location>
</feature>
<feature type="transmembrane region" description="Helical" evidence="7">
    <location>
        <begin position="35"/>
        <end position="57"/>
    </location>
</feature>
<evidence type="ECO:0000256" key="3">
    <source>
        <dbReference type="ARBA" id="ARBA00022692"/>
    </source>
</evidence>
<evidence type="ECO:0000256" key="1">
    <source>
        <dbReference type="ARBA" id="ARBA00004141"/>
    </source>
</evidence>
<dbReference type="InterPro" id="IPR022369">
    <property type="entry name" value="Integral_membrane_TerC_rswitch"/>
</dbReference>
<feature type="transmembrane region" description="Helical" evidence="7">
    <location>
        <begin position="229"/>
        <end position="250"/>
    </location>
</feature>
<dbReference type="InterPro" id="IPR005496">
    <property type="entry name" value="Integral_membrane_TerC"/>
</dbReference>
<dbReference type="AlphaFoldDB" id="A0A840E298"/>
<keyword evidence="9" id="KW-1185">Reference proteome</keyword>
<evidence type="ECO:0000256" key="5">
    <source>
        <dbReference type="ARBA" id="ARBA00023136"/>
    </source>
</evidence>
<comment type="caution">
    <text evidence="8">The sequence shown here is derived from an EMBL/GenBank/DDBJ whole genome shotgun (WGS) entry which is preliminary data.</text>
</comment>
<dbReference type="EMBL" id="JACIFF010000004">
    <property type="protein sequence ID" value="MBB4079341.1"/>
    <property type="molecule type" value="Genomic_DNA"/>
</dbReference>
<feature type="transmembrane region" description="Helical" evidence="7">
    <location>
        <begin position="200"/>
        <end position="223"/>
    </location>
</feature>
<dbReference type="PANTHER" id="PTHR30238:SF0">
    <property type="entry name" value="THYLAKOID MEMBRANE PROTEIN TERC, CHLOROPLASTIC"/>
    <property type="match status" value="1"/>
</dbReference>
<feature type="transmembrane region" description="Helical" evidence="7">
    <location>
        <begin position="6"/>
        <end position="23"/>
    </location>
</feature>
<evidence type="ECO:0000256" key="7">
    <source>
        <dbReference type="SAM" id="Phobius"/>
    </source>
</evidence>
<keyword evidence="5 7" id="KW-0472">Membrane</keyword>
<proteinExistence type="inferred from homology"/>
<comment type="subcellular location">
    <subcellularLocation>
        <location evidence="1">Membrane</location>
        <topology evidence="1">Multi-pass membrane protein</topology>
    </subcellularLocation>
</comment>
<dbReference type="Pfam" id="PF03741">
    <property type="entry name" value="TerC"/>
    <property type="match status" value="1"/>
</dbReference>
<feature type="region of interest" description="Disordered" evidence="6">
    <location>
        <begin position="309"/>
        <end position="332"/>
    </location>
</feature>
<evidence type="ECO:0000256" key="6">
    <source>
        <dbReference type="SAM" id="MobiDB-lite"/>
    </source>
</evidence>